<feature type="domain" description="HAT C-terminal dimerisation" evidence="2">
    <location>
        <begin position="369"/>
        <end position="455"/>
    </location>
</feature>
<feature type="domain" description="hAT-like transposase RNase-H fold" evidence="3">
    <location>
        <begin position="215"/>
        <end position="315"/>
    </location>
</feature>
<evidence type="ECO:0000256" key="1">
    <source>
        <dbReference type="SAM" id="MobiDB-lite"/>
    </source>
</evidence>
<accession>A0AAV6YA80</accession>
<dbReference type="Pfam" id="PF14372">
    <property type="entry name" value="hAT-like_RNase-H"/>
    <property type="match status" value="1"/>
</dbReference>
<organism evidence="4 5">
    <name type="scientific">Buddleja alternifolia</name>
    <dbReference type="NCBI Taxonomy" id="168488"/>
    <lineage>
        <taxon>Eukaryota</taxon>
        <taxon>Viridiplantae</taxon>
        <taxon>Streptophyta</taxon>
        <taxon>Embryophyta</taxon>
        <taxon>Tracheophyta</taxon>
        <taxon>Spermatophyta</taxon>
        <taxon>Magnoliopsida</taxon>
        <taxon>eudicotyledons</taxon>
        <taxon>Gunneridae</taxon>
        <taxon>Pentapetalae</taxon>
        <taxon>asterids</taxon>
        <taxon>lamiids</taxon>
        <taxon>Lamiales</taxon>
        <taxon>Scrophulariaceae</taxon>
        <taxon>Buddlejeae</taxon>
        <taxon>Buddleja</taxon>
    </lineage>
</organism>
<feature type="region of interest" description="Disordered" evidence="1">
    <location>
        <begin position="45"/>
        <end position="64"/>
    </location>
</feature>
<dbReference type="InterPro" id="IPR025525">
    <property type="entry name" value="hAT-like_transposase_RNase-H"/>
</dbReference>
<evidence type="ECO:0000313" key="4">
    <source>
        <dbReference type="EMBL" id="KAG8390680.1"/>
    </source>
</evidence>
<sequence>MFKDENKPLLTNLVNIQSSFQAKKVHQSTLKSFKVKTPFRQNFANHRSNNMEGSQANDESPILINEDGKEDNQKVETQVQEENALKRQDRRRTSKRLLTTQPLSPSEFGGGSGGTITTYKYDKEKMSPSRLHRFTEIVKQLQLSTSKGLILNVPTRWNSTYAMLVSALIFRDVFPRYKERDPSYIWLPSSEDWDRALEVCKFLEAFNDATHIFSGINYPRSNLFLPEVWKIREILSEKSSDNNKDYLQKRTSRMREKFDKYWGDCSLLMAMGAVLDPRYKMKLIEFCYSKIYPEFEAHKEIQSVFFSLHKLYGEYVNCSTSNVKLNDQSRANISIENTSSGRVKNKTKGRAEFDLWAQELDTIIPIKSDLDIYLEEGLYVCKEDSDSDFNALDWWKANTLKFRTLSSMAHDILSIPITTVASESAFSAGGRVLDQYRSSLNAETVQALVCTGDWLRSEWNIAKSAEVKIRDHKGCVDDRNKVSS</sequence>
<feature type="region of interest" description="Disordered" evidence="1">
    <location>
        <begin position="69"/>
        <end position="109"/>
    </location>
</feature>
<comment type="caution">
    <text evidence="4">The sequence shown here is derived from an EMBL/GenBank/DDBJ whole genome shotgun (WGS) entry which is preliminary data.</text>
</comment>
<protein>
    <recommendedName>
        <fullName evidence="6">Zinc finger BED domain-containing protein RICESLEEPER 2-like</fullName>
    </recommendedName>
</protein>
<dbReference type="Pfam" id="PF05699">
    <property type="entry name" value="Dimer_Tnp_hAT"/>
    <property type="match status" value="1"/>
</dbReference>
<dbReference type="SUPFAM" id="SSF53098">
    <property type="entry name" value="Ribonuclease H-like"/>
    <property type="match status" value="1"/>
</dbReference>
<dbReference type="Proteomes" id="UP000826271">
    <property type="component" value="Unassembled WGS sequence"/>
</dbReference>
<dbReference type="GO" id="GO:0046983">
    <property type="term" value="F:protein dimerization activity"/>
    <property type="evidence" value="ECO:0007669"/>
    <property type="project" value="InterPro"/>
</dbReference>
<keyword evidence="5" id="KW-1185">Reference proteome</keyword>
<dbReference type="PANTHER" id="PTHR23272:SF182">
    <property type="entry name" value="OS09G0381850 PROTEIN"/>
    <property type="match status" value="1"/>
</dbReference>
<gene>
    <name evidence="4" type="ORF">BUALT_Bualt01G0108800</name>
</gene>
<evidence type="ECO:0000259" key="2">
    <source>
        <dbReference type="Pfam" id="PF05699"/>
    </source>
</evidence>
<dbReference type="EMBL" id="WHWC01000001">
    <property type="protein sequence ID" value="KAG8390680.1"/>
    <property type="molecule type" value="Genomic_DNA"/>
</dbReference>
<feature type="compositionally biased region" description="Polar residues" evidence="1">
    <location>
        <begin position="45"/>
        <end position="58"/>
    </location>
</feature>
<proteinExistence type="predicted"/>
<dbReference type="InterPro" id="IPR008906">
    <property type="entry name" value="HATC_C_dom"/>
</dbReference>
<dbReference type="AlphaFoldDB" id="A0AAV6YA80"/>
<dbReference type="InterPro" id="IPR012337">
    <property type="entry name" value="RNaseH-like_sf"/>
</dbReference>
<reference evidence="4" key="1">
    <citation type="submission" date="2019-10" db="EMBL/GenBank/DDBJ databases">
        <authorList>
            <person name="Zhang R."/>
            <person name="Pan Y."/>
            <person name="Wang J."/>
            <person name="Ma R."/>
            <person name="Yu S."/>
        </authorList>
    </citation>
    <scope>NUCLEOTIDE SEQUENCE</scope>
    <source>
        <strain evidence="4">LA-IB0</strain>
        <tissue evidence="4">Leaf</tissue>
    </source>
</reference>
<name>A0AAV6YA80_9LAMI</name>
<evidence type="ECO:0000259" key="3">
    <source>
        <dbReference type="Pfam" id="PF14372"/>
    </source>
</evidence>
<dbReference type="GO" id="GO:0003677">
    <property type="term" value="F:DNA binding"/>
    <property type="evidence" value="ECO:0007669"/>
    <property type="project" value="InterPro"/>
</dbReference>
<dbReference type="PANTHER" id="PTHR23272">
    <property type="entry name" value="BED FINGER-RELATED"/>
    <property type="match status" value="1"/>
</dbReference>
<evidence type="ECO:0008006" key="6">
    <source>
        <dbReference type="Google" id="ProtNLM"/>
    </source>
</evidence>
<evidence type="ECO:0000313" key="5">
    <source>
        <dbReference type="Proteomes" id="UP000826271"/>
    </source>
</evidence>